<dbReference type="EMBL" id="BAAASG010000040">
    <property type="protein sequence ID" value="GAA2524354.1"/>
    <property type="molecule type" value="Genomic_DNA"/>
</dbReference>
<evidence type="ECO:0000313" key="3">
    <source>
        <dbReference type="Proteomes" id="UP001501777"/>
    </source>
</evidence>
<evidence type="ECO:0000313" key="2">
    <source>
        <dbReference type="EMBL" id="GAA2524354.1"/>
    </source>
</evidence>
<accession>A0ABP6AVU3</accession>
<dbReference type="InterPro" id="IPR046200">
    <property type="entry name" value="DUF6233"/>
</dbReference>
<proteinExistence type="predicted"/>
<sequence>MALPDPMFSTPRVLGVDDFATRKGHSYATLITDVERHHPIDVLPGREAAPLAGLYRVSVPAWQNSADGRVEPAWYTVWVEAPAAHVEPVAGVSYDDVPTTSLPRQPMERKILGPRRPTGWVLQTLDRRHGPDRGVLHVPDCNEAPQGAPALTVDQALNAAEKASVRLCSLCGADAELEPLLYRFGHEGSDPER</sequence>
<feature type="domain" description="Transposase IS204/IS1001/IS1096/IS1165 DDE" evidence="1">
    <location>
        <begin position="14"/>
        <end position="53"/>
    </location>
</feature>
<organism evidence="2 3">
    <name type="scientific">Streptomyces longisporus</name>
    <dbReference type="NCBI Taxonomy" id="1948"/>
    <lineage>
        <taxon>Bacteria</taxon>
        <taxon>Bacillati</taxon>
        <taxon>Actinomycetota</taxon>
        <taxon>Actinomycetes</taxon>
        <taxon>Kitasatosporales</taxon>
        <taxon>Streptomycetaceae</taxon>
        <taxon>Streptomyces</taxon>
    </lineage>
</organism>
<keyword evidence="3" id="KW-1185">Reference proteome</keyword>
<gene>
    <name evidence="2" type="ORF">GCM10010276_89770</name>
</gene>
<evidence type="ECO:0000259" key="1">
    <source>
        <dbReference type="Pfam" id="PF01610"/>
    </source>
</evidence>
<dbReference type="Pfam" id="PF19746">
    <property type="entry name" value="DUF6233"/>
    <property type="match status" value="1"/>
</dbReference>
<dbReference type="Pfam" id="PF01610">
    <property type="entry name" value="DDE_Tnp_ISL3"/>
    <property type="match status" value="1"/>
</dbReference>
<dbReference type="Proteomes" id="UP001501777">
    <property type="component" value="Unassembled WGS sequence"/>
</dbReference>
<comment type="caution">
    <text evidence="2">The sequence shown here is derived from an EMBL/GenBank/DDBJ whole genome shotgun (WGS) entry which is preliminary data.</text>
</comment>
<dbReference type="InterPro" id="IPR002560">
    <property type="entry name" value="Transposase_DDE"/>
</dbReference>
<protein>
    <recommendedName>
        <fullName evidence="1">Transposase IS204/IS1001/IS1096/IS1165 DDE domain-containing protein</fullName>
    </recommendedName>
</protein>
<reference evidence="3" key="1">
    <citation type="journal article" date="2019" name="Int. J. Syst. Evol. Microbiol.">
        <title>The Global Catalogue of Microorganisms (GCM) 10K type strain sequencing project: providing services to taxonomists for standard genome sequencing and annotation.</title>
        <authorList>
            <consortium name="The Broad Institute Genomics Platform"/>
            <consortium name="The Broad Institute Genome Sequencing Center for Infectious Disease"/>
            <person name="Wu L."/>
            <person name="Ma J."/>
        </authorList>
    </citation>
    <scope>NUCLEOTIDE SEQUENCE [LARGE SCALE GENOMIC DNA]</scope>
    <source>
        <strain evidence="3">JCM 4395</strain>
    </source>
</reference>
<name>A0ABP6AVU3_STRLO</name>